<evidence type="ECO:0000256" key="8">
    <source>
        <dbReference type="ARBA" id="ARBA00022741"/>
    </source>
</evidence>
<dbReference type="RefSeq" id="WP_004880591.1">
    <property type="nucleotide sequence ID" value="NZ_BCLZ01000012.1"/>
</dbReference>
<sequence length="251" mass="29586">MRFEDLDTRLRQYETANDFCVPAANYIVVRLDGRGFTRLTKDIWQFEAPFDVRFRDLMVETTNHLLQCGFNIVYGYTQSDEISLLFHYKEESFNRKERKILSILASEASAKFSVMHGQIATFDARVCILPNVQLVDDYFRWRQEDAHRNALNAHCYWMLRKSGHAAGEATEKVKGLNRQEKHDLLFSQQINFNELPTWQKRGTGVYWKEIEKSGLNPKSGEITQTTRRQLVADFDLPLNEFYSEFIRQNFF</sequence>
<dbReference type="EMBL" id="JRHX01000058">
    <property type="protein sequence ID" value="KXZ70289.1"/>
    <property type="molecule type" value="Genomic_DNA"/>
</dbReference>
<evidence type="ECO:0000256" key="10">
    <source>
        <dbReference type="ARBA" id="ARBA00023134"/>
    </source>
</evidence>
<accession>A0A150HTX1</accession>
<comment type="similarity">
    <text evidence="2">Belongs to the tRNA(His) guanylyltransferase family.</text>
</comment>
<dbReference type="GO" id="GO:0005525">
    <property type="term" value="F:GTP binding"/>
    <property type="evidence" value="ECO:0007669"/>
    <property type="project" value="UniProtKB-KW"/>
</dbReference>
<dbReference type="GO" id="GO:0006400">
    <property type="term" value="P:tRNA modification"/>
    <property type="evidence" value="ECO:0007669"/>
    <property type="project" value="InterPro"/>
</dbReference>
<proteinExistence type="inferred from homology"/>
<evidence type="ECO:0000256" key="3">
    <source>
        <dbReference type="ARBA" id="ARBA00012511"/>
    </source>
</evidence>
<dbReference type="Gene3D" id="3.30.70.3000">
    <property type="match status" value="1"/>
</dbReference>
<feature type="domain" description="tRNAHis guanylyltransferase catalytic" evidence="11">
    <location>
        <begin position="9"/>
        <end position="130"/>
    </location>
</feature>
<organism evidence="13 14">
    <name type="scientific">Acinetobacter venetianus</name>
    <dbReference type="NCBI Taxonomy" id="52133"/>
    <lineage>
        <taxon>Bacteria</taxon>
        <taxon>Pseudomonadati</taxon>
        <taxon>Pseudomonadota</taxon>
        <taxon>Gammaproteobacteria</taxon>
        <taxon>Moraxellales</taxon>
        <taxon>Moraxellaceae</taxon>
        <taxon>Acinetobacter</taxon>
    </lineage>
</organism>
<evidence type="ECO:0000259" key="12">
    <source>
        <dbReference type="Pfam" id="PF14413"/>
    </source>
</evidence>
<dbReference type="Pfam" id="PF14413">
    <property type="entry name" value="Thg1C"/>
    <property type="match status" value="1"/>
</dbReference>
<gene>
    <name evidence="13" type="ORF">AVENLUH13518_01913</name>
</gene>
<accession>A0A137XT56</accession>
<dbReference type="PANTHER" id="PTHR12729:SF6">
    <property type="entry name" value="TRNA(HIS) GUANYLYLTRANSFERASE-RELATED"/>
    <property type="match status" value="1"/>
</dbReference>
<reference evidence="13 14" key="1">
    <citation type="journal article" date="2016" name="Sci. Rep.">
        <title>Genomic and phenotypic characterization of the species Acinetobacter venetianus.</title>
        <authorList>
            <person name="Fondi M."/>
            <person name="Maida I."/>
            <person name="Perrin E."/>
            <person name="Orlandini V."/>
            <person name="La Torre L."/>
            <person name="Bosi E."/>
            <person name="Negroni A."/>
            <person name="Zanaroli G."/>
            <person name="Fava F."/>
            <person name="Decorosi F."/>
            <person name="Giovannetti L."/>
            <person name="Viti C."/>
            <person name="Vaneechoutte M."/>
            <person name="Dijkshoorn L."/>
            <person name="Fani R."/>
        </authorList>
    </citation>
    <scope>NUCLEOTIDE SEQUENCE [LARGE SCALE GENOMIC DNA]</scope>
    <source>
        <strain evidence="13 14">LUH13518</strain>
    </source>
</reference>
<dbReference type="PANTHER" id="PTHR12729">
    <property type="entry name" value="TRNA(HIS) GUANYLYLTRANSFERASE-RELATED"/>
    <property type="match status" value="1"/>
</dbReference>
<keyword evidence="5" id="KW-0819">tRNA processing</keyword>
<dbReference type="InterPro" id="IPR024956">
    <property type="entry name" value="tRNAHis_GuaTrfase_cat"/>
</dbReference>
<evidence type="ECO:0000256" key="1">
    <source>
        <dbReference type="ARBA" id="ARBA00001946"/>
    </source>
</evidence>
<keyword evidence="7" id="KW-0479">Metal-binding</keyword>
<comment type="cofactor">
    <cofactor evidence="1">
        <name>Mg(2+)</name>
        <dbReference type="ChEBI" id="CHEBI:18420"/>
    </cofactor>
</comment>
<dbReference type="AlphaFoldDB" id="A0A150HTX1"/>
<evidence type="ECO:0000256" key="2">
    <source>
        <dbReference type="ARBA" id="ARBA00010113"/>
    </source>
</evidence>
<dbReference type="InterPro" id="IPR038469">
    <property type="entry name" value="tRNAHis_GuaTrfase_Thg1_sf"/>
</dbReference>
<evidence type="ECO:0000256" key="4">
    <source>
        <dbReference type="ARBA" id="ARBA00022679"/>
    </source>
</evidence>
<keyword evidence="9" id="KW-0460">Magnesium</keyword>
<comment type="caution">
    <text evidence="13">The sequence shown here is derived from an EMBL/GenBank/DDBJ whole genome shotgun (WGS) entry which is preliminary data.</text>
</comment>
<dbReference type="GeneID" id="58195325"/>
<evidence type="ECO:0000256" key="5">
    <source>
        <dbReference type="ARBA" id="ARBA00022694"/>
    </source>
</evidence>
<evidence type="ECO:0000313" key="14">
    <source>
        <dbReference type="Proteomes" id="UP000075544"/>
    </source>
</evidence>
<keyword evidence="6 13" id="KW-0548">Nucleotidyltransferase</keyword>
<evidence type="ECO:0000256" key="6">
    <source>
        <dbReference type="ARBA" id="ARBA00022695"/>
    </source>
</evidence>
<dbReference type="GO" id="GO:0008193">
    <property type="term" value="F:tRNA guanylyltransferase activity"/>
    <property type="evidence" value="ECO:0007669"/>
    <property type="project" value="UniProtKB-EC"/>
</dbReference>
<keyword evidence="10" id="KW-0342">GTP-binding</keyword>
<evidence type="ECO:0000259" key="11">
    <source>
        <dbReference type="Pfam" id="PF04446"/>
    </source>
</evidence>
<keyword evidence="4 13" id="KW-0808">Transferase</keyword>
<evidence type="ECO:0000313" key="13">
    <source>
        <dbReference type="EMBL" id="KXZ70289.1"/>
    </source>
</evidence>
<dbReference type="InterPro" id="IPR007537">
    <property type="entry name" value="tRNAHis_GuaTrfase_Thg1"/>
</dbReference>
<dbReference type="EC" id="2.7.7.79" evidence="3"/>
<dbReference type="InterPro" id="IPR025845">
    <property type="entry name" value="Thg1_C_dom"/>
</dbReference>
<dbReference type="Proteomes" id="UP000075544">
    <property type="component" value="Unassembled WGS sequence"/>
</dbReference>
<name>A0A150HTX1_9GAMM</name>
<feature type="domain" description="Thg1 C-terminal" evidence="12">
    <location>
        <begin position="135"/>
        <end position="226"/>
    </location>
</feature>
<dbReference type="Pfam" id="PF04446">
    <property type="entry name" value="Thg1"/>
    <property type="match status" value="1"/>
</dbReference>
<dbReference type="GO" id="GO:0000287">
    <property type="term" value="F:magnesium ion binding"/>
    <property type="evidence" value="ECO:0007669"/>
    <property type="project" value="InterPro"/>
</dbReference>
<evidence type="ECO:0000256" key="7">
    <source>
        <dbReference type="ARBA" id="ARBA00022723"/>
    </source>
</evidence>
<protein>
    <recommendedName>
        <fullName evidence="3">tRNA(His) guanylyltransferase</fullName>
        <ecNumber evidence="3">2.7.7.79</ecNumber>
    </recommendedName>
</protein>
<dbReference type="PATRIC" id="fig|52133.19.peg.1942"/>
<evidence type="ECO:0000256" key="9">
    <source>
        <dbReference type="ARBA" id="ARBA00022842"/>
    </source>
</evidence>
<keyword evidence="8" id="KW-0547">Nucleotide-binding</keyword>